<protein>
    <submittedName>
        <fullName evidence="1">Uncharacterized protein</fullName>
    </submittedName>
</protein>
<sequence length="99" mass="11365">MNMHEKLADIGTLLEETAELSEEIMALRLGTVTCHVNLLREYMRTVLMATLVNENNGVDINFPPRAGQGYVDVKLKVNWTKEQREDTRNLCNKFQDVLN</sequence>
<reference evidence="1" key="3">
    <citation type="submission" date="2023-05" db="EMBL/GenBank/DDBJ databases">
        <authorList>
            <person name="Smith C.H."/>
        </authorList>
    </citation>
    <scope>NUCLEOTIDE SEQUENCE</scope>
    <source>
        <strain evidence="1">CHS0354</strain>
        <tissue evidence="1">Mantle</tissue>
    </source>
</reference>
<accession>A0AAE0TDH6</accession>
<organism evidence="1 2">
    <name type="scientific">Potamilus streckersoni</name>
    <dbReference type="NCBI Taxonomy" id="2493646"/>
    <lineage>
        <taxon>Eukaryota</taxon>
        <taxon>Metazoa</taxon>
        <taxon>Spiralia</taxon>
        <taxon>Lophotrochozoa</taxon>
        <taxon>Mollusca</taxon>
        <taxon>Bivalvia</taxon>
        <taxon>Autobranchia</taxon>
        <taxon>Heteroconchia</taxon>
        <taxon>Palaeoheterodonta</taxon>
        <taxon>Unionida</taxon>
        <taxon>Unionoidea</taxon>
        <taxon>Unionidae</taxon>
        <taxon>Ambleminae</taxon>
        <taxon>Lampsilini</taxon>
        <taxon>Potamilus</taxon>
    </lineage>
</organism>
<dbReference type="Proteomes" id="UP001195483">
    <property type="component" value="Unassembled WGS sequence"/>
</dbReference>
<reference evidence="1" key="2">
    <citation type="journal article" date="2021" name="Genome Biol. Evol.">
        <title>Developing a high-quality reference genome for a parasitic bivalve with doubly uniparental inheritance (Bivalvia: Unionida).</title>
        <authorList>
            <person name="Smith C.H."/>
        </authorList>
    </citation>
    <scope>NUCLEOTIDE SEQUENCE</scope>
    <source>
        <strain evidence="1">CHS0354</strain>
        <tissue evidence="1">Mantle</tissue>
    </source>
</reference>
<name>A0AAE0TDH6_9BIVA</name>
<dbReference type="AlphaFoldDB" id="A0AAE0TDH6"/>
<proteinExistence type="predicted"/>
<reference evidence="1" key="1">
    <citation type="journal article" date="2021" name="Genome Biol. Evol.">
        <title>A High-Quality Reference Genome for a Parasitic Bivalve with Doubly Uniparental Inheritance (Bivalvia: Unionida).</title>
        <authorList>
            <person name="Smith C.H."/>
        </authorList>
    </citation>
    <scope>NUCLEOTIDE SEQUENCE</scope>
    <source>
        <strain evidence="1">CHS0354</strain>
    </source>
</reference>
<comment type="caution">
    <text evidence="1">The sequence shown here is derived from an EMBL/GenBank/DDBJ whole genome shotgun (WGS) entry which is preliminary data.</text>
</comment>
<gene>
    <name evidence="1" type="ORF">CHS0354_035388</name>
</gene>
<evidence type="ECO:0000313" key="1">
    <source>
        <dbReference type="EMBL" id="KAK3608391.1"/>
    </source>
</evidence>
<keyword evidence="2" id="KW-1185">Reference proteome</keyword>
<dbReference type="EMBL" id="JAEAOA010002070">
    <property type="protein sequence ID" value="KAK3608391.1"/>
    <property type="molecule type" value="Genomic_DNA"/>
</dbReference>
<evidence type="ECO:0000313" key="2">
    <source>
        <dbReference type="Proteomes" id="UP001195483"/>
    </source>
</evidence>